<evidence type="ECO:0000313" key="8">
    <source>
        <dbReference type="RefSeq" id="NP_001120225.1"/>
    </source>
</evidence>
<dbReference type="Pfam" id="PF05253">
    <property type="entry name" value="zf-U11-48K"/>
    <property type="match status" value="2"/>
</dbReference>
<dbReference type="Proteomes" id="UP000008143">
    <property type="component" value="Chromosome 2"/>
</dbReference>
<evidence type="ECO:0000256" key="1">
    <source>
        <dbReference type="ARBA" id="ARBA00022723"/>
    </source>
</evidence>
<accession>B1H0X7</accession>
<dbReference type="PANTHER" id="PTHR21402:SF5">
    <property type="entry name" value="GAMETOCYTE SPECIFIC FACTOR 1"/>
    <property type="match status" value="1"/>
</dbReference>
<dbReference type="OrthoDB" id="10069248at2759"/>
<dbReference type="InterPro" id="IPR022776">
    <property type="entry name" value="TRM13/UPF0224_CHHC_Znf_dom"/>
</dbReference>
<dbReference type="OMA" id="ANANPWC"/>
<evidence type="ECO:0000256" key="4">
    <source>
        <dbReference type="SAM" id="MobiDB-lite"/>
    </source>
</evidence>
<reference evidence="8" key="1">
    <citation type="journal article" date="2002" name="Dev. Dyn.">
        <title>Genetic and genomic tools for Xenopus research: The NIH Xenopus initiative.</title>
        <authorList>
            <person name="Klein S.L."/>
            <person name="Strausberg R.L."/>
            <person name="Wagner L."/>
            <person name="Pontius J."/>
            <person name="Clifton S.W."/>
            <person name="Richardson P."/>
        </authorList>
    </citation>
    <scope>NUCLEOTIDE SEQUENCE</scope>
</reference>
<evidence type="ECO:0000313" key="9">
    <source>
        <dbReference type="Xenbase" id="XB-GENE-5780436"/>
    </source>
</evidence>
<name>B1H0X7_XENTR</name>
<feature type="region of interest" description="Disordered" evidence="4">
    <location>
        <begin position="131"/>
        <end position="178"/>
    </location>
</feature>
<dbReference type="GO" id="GO:0008270">
    <property type="term" value="F:zinc ion binding"/>
    <property type="evidence" value="ECO:0007669"/>
    <property type="project" value="UniProtKB-KW"/>
</dbReference>
<evidence type="ECO:0000256" key="2">
    <source>
        <dbReference type="ARBA" id="ARBA00022771"/>
    </source>
</evidence>
<feature type="compositionally biased region" description="Polar residues" evidence="4">
    <location>
        <begin position="142"/>
        <end position="178"/>
    </location>
</feature>
<dbReference type="KEGG" id="xtr:100145274"/>
<feature type="domain" description="CHHC U11-48K-type" evidence="5">
    <location>
        <begin position="40"/>
        <end position="67"/>
    </location>
</feature>
<dbReference type="Xenbase" id="XB-GENE-5780436">
    <property type="gene designation" value="gtsf2"/>
</dbReference>
<dbReference type="CTD" id="223927"/>
<protein>
    <submittedName>
        <fullName evidence="6">LOC100145274 protein</fullName>
    </submittedName>
    <submittedName>
        <fullName evidence="8">Uncharacterized protein LOC100145274</fullName>
    </submittedName>
</protein>
<keyword evidence="7" id="KW-1185">Reference proteome</keyword>
<keyword evidence="2" id="KW-0863">Zinc-finger</keyword>
<feature type="domain" description="CHHC U11-48K-type" evidence="5">
    <location>
        <begin position="6"/>
        <end position="33"/>
    </location>
</feature>
<dbReference type="RefSeq" id="NP_001120225.1">
    <property type="nucleotide sequence ID" value="NM_001126753.1"/>
</dbReference>
<dbReference type="SUPFAM" id="SSF57667">
    <property type="entry name" value="beta-beta-alpha zinc fingers"/>
    <property type="match status" value="2"/>
</dbReference>
<keyword evidence="1" id="KW-0479">Metal-binding</keyword>
<evidence type="ECO:0000313" key="6">
    <source>
        <dbReference type="EMBL" id="AAI60388.1"/>
    </source>
</evidence>
<sequence>MESDDRMQCPYDKNHLIRPSRFPYHLVKCRENNRAAAKELATCPYNARHRVPKQELDLHMASCEYRVAMEPLTADFSNMVAEKSTWQCPPCEEVWETDEDPVSKPKPFILNEFAPAQPYNRSEEHGYLPYTELSSDRRPKVQLSNSVKQVKQNQPEPEPFTSSNCNYNPRSNEPANPKQHTMNGYKPVTINANPWCRQAGGSRGAAAPKWGANSSDEWPRNKEFPTQKTQLVNGYKPVAANANPWCRQPEGSSAAPEQLGVDSLEEWPSLGHQPRIRK</sequence>
<dbReference type="EMBL" id="BC160388">
    <property type="protein sequence ID" value="AAI60388.1"/>
    <property type="molecule type" value="mRNA"/>
</dbReference>
<organism evidence="6">
    <name type="scientific">Xenopus tropicalis</name>
    <name type="common">Western clawed frog</name>
    <name type="synonym">Silurana tropicalis</name>
    <dbReference type="NCBI Taxonomy" id="8364"/>
    <lineage>
        <taxon>Eukaryota</taxon>
        <taxon>Metazoa</taxon>
        <taxon>Chordata</taxon>
        <taxon>Craniata</taxon>
        <taxon>Vertebrata</taxon>
        <taxon>Euteleostomi</taxon>
        <taxon>Amphibia</taxon>
        <taxon>Batrachia</taxon>
        <taxon>Anura</taxon>
        <taxon>Pipoidea</taxon>
        <taxon>Pipidae</taxon>
        <taxon>Xenopodinae</taxon>
        <taxon>Xenopus</taxon>
        <taxon>Silurana</taxon>
    </lineage>
</organism>
<keyword evidence="3" id="KW-0862">Zinc</keyword>
<evidence type="ECO:0000259" key="5">
    <source>
        <dbReference type="PROSITE" id="PS51800"/>
    </source>
</evidence>
<proteinExistence type="evidence at transcript level"/>
<dbReference type="AlphaFoldDB" id="B1H0X7"/>
<dbReference type="InterPro" id="IPR051591">
    <property type="entry name" value="UPF0224_FAM112_RNA_Proc"/>
</dbReference>
<dbReference type="PANTHER" id="PTHR21402">
    <property type="entry name" value="GAMETOCYTE SPECIFIC FACTOR 1-RELATED"/>
    <property type="match status" value="1"/>
</dbReference>
<dbReference type="GeneID" id="100145274"/>
<dbReference type="AGR" id="Xenbase:XB-GENE-5780436"/>
<dbReference type="PROSITE" id="PS51800">
    <property type="entry name" value="ZF_CHHC_U11_48K"/>
    <property type="match status" value="2"/>
</dbReference>
<reference evidence="8" key="3">
    <citation type="submission" date="2025-04" db="UniProtKB">
        <authorList>
            <consortium name="RefSeq"/>
        </authorList>
    </citation>
    <scope>IDENTIFICATION</scope>
</reference>
<evidence type="ECO:0000313" key="7">
    <source>
        <dbReference type="Proteomes" id="UP000008143"/>
    </source>
</evidence>
<evidence type="ECO:0000256" key="3">
    <source>
        <dbReference type="ARBA" id="ARBA00022833"/>
    </source>
</evidence>
<dbReference type="InterPro" id="IPR036236">
    <property type="entry name" value="Znf_C2H2_sf"/>
</dbReference>
<reference evidence="6" key="2">
    <citation type="submission" date="2008-03" db="EMBL/GenBank/DDBJ databases">
        <authorList>
            <consortium name="NIH - Xenopus Gene Collection (XGC) project"/>
        </authorList>
    </citation>
    <scope>NUCLEOTIDE SEQUENCE [LARGE SCALE MRNA]</scope>
    <source>
        <tissue evidence="6">Whole embryo</tissue>
    </source>
</reference>
<feature type="region of interest" description="Disordered" evidence="4">
    <location>
        <begin position="200"/>
        <end position="278"/>
    </location>
</feature>
<gene>
    <name evidence="9" type="primary">gtsf2</name>
    <name evidence="8" type="synonym">d7</name>
    <name evidence="6 8" type="synonym">LOC100145274</name>
    <name evidence="9" type="synonym">XB5780435</name>
</gene>